<evidence type="ECO:0000259" key="1">
    <source>
        <dbReference type="PROSITE" id="PS50914"/>
    </source>
</evidence>
<dbReference type="InterPro" id="IPR051686">
    <property type="entry name" value="Lipoprotein_DolP"/>
</dbReference>
<dbReference type="InterPro" id="IPR014004">
    <property type="entry name" value="Transpt-assoc_nodulatn_dom_bac"/>
</dbReference>
<dbReference type="Gene3D" id="3.30.1340.30">
    <property type="match status" value="1"/>
</dbReference>
<dbReference type="PANTHER" id="PTHR34606">
    <property type="entry name" value="BON DOMAIN-CONTAINING PROTEIN"/>
    <property type="match status" value="1"/>
</dbReference>
<dbReference type="Proteomes" id="UP000321776">
    <property type="component" value="Unassembled WGS sequence"/>
</dbReference>
<organism evidence="2 3">
    <name type="scientific">Paraburkholderia azotifigens</name>
    <dbReference type="NCBI Taxonomy" id="2057004"/>
    <lineage>
        <taxon>Bacteria</taxon>
        <taxon>Pseudomonadati</taxon>
        <taxon>Pseudomonadota</taxon>
        <taxon>Betaproteobacteria</taxon>
        <taxon>Burkholderiales</taxon>
        <taxon>Burkholderiaceae</taxon>
        <taxon>Paraburkholderia</taxon>
    </lineage>
</organism>
<dbReference type="AlphaFoldDB" id="A0A5C6V795"/>
<feature type="domain" description="BON" evidence="1">
    <location>
        <begin position="153"/>
        <end position="221"/>
    </location>
</feature>
<protein>
    <submittedName>
        <fullName evidence="2">BON domain-containing protein</fullName>
    </submittedName>
</protein>
<reference evidence="2 3" key="1">
    <citation type="journal article" date="2018" name="Int. J. Syst. Evol. Microbiol.">
        <title>Paraburkholderia azotifigens sp. nov., a nitrogen-fixing bacterium isolated from paddy soil.</title>
        <authorList>
            <person name="Choi G.M."/>
            <person name="Im W.T."/>
        </authorList>
    </citation>
    <scope>NUCLEOTIDE SEQUENCE [LARGE SCALE GENOMIC DNA]</scope>
    <source>
        <strain evidence="2 3">NF 2-5-3</strain>
    </source>
</reference>
<accession>A0A5C6V795</accession>
<sequence>MPADKDNHLLCGKPLAAHDADRAFVRCGIAAPRRLCHASVAARRSSCDWRSPFCFQCGVRTVRCLLGRHDVRSHGAGSPRPGIADHAAQFFYPKPDQRETFLKPISAYRLAFGGAVIALTINALAQGGSAASAPAASASAASGATAPATGKKADRALRRKVYAAIGKNREIKAGSISVTAKNGAVTLNGSVPDANQIPKVAEIASGVPGVVSVTNKLVVQMPFGGQ</sequence>
<comment type="caution">
    <text evidence="2">The sequence shown here is derived from an EMBL/GenBank/DDBJ whole genome shotgun (WGS) entry which is preliminary data.</text>
</comment>
<dbReference type="PROSITE" id="PS50914">
    <property type="entry name" value="BON"/>
    <property type="match status" value="1"/>
</dbReference>
<dbReference type="SMART" id="SM00749">
    <property type="entry name" value="BON"/>
    <property type="match status" value="1"/>
</dbReference>
<dbReference type="PANTHER" id="PTHR34606:SF15">
    <property type="entry name" value="BON DOMAIN-CONTAINING PROTEIN"/>
    <property type="match status" value="1"/>
</dbReference>
<dbReference type="Pfam" id="PF04972">
    <property type="entry name" value="BON"/>
    <property type="match status" value="1"/>
</dbReference>
<dbReference type="EMBL" id="VOQS01000005">
    <property type="protein sequence ID" value="TXC80907.1"/>
    <property type="molecule type" value="Genomic_DNA"/>
</dbReference>
<proteinExistence type="predicted"/>
<gene>
    <name evidence="2" type="ORF">FRZ40_42625</name>
</gene>
<evidence type="ECO:0000313" key="2">
    <source>
        <dbReference type="EMBL" id="TXC80907.1"/>
    </source>
</evidence>
<evidence type="ECO:0000313" key="3">
    <source>
        <dbReference type="Proteomes" id="UP000321776"/>
    </source>
</evidence>
<dbReference type="InterPro" id="IPR007055">
    <property type="entry name" value="BON_dom"/>
</dbReference>
<name>A0A5C6V795_9BURK</name>